<dbReference type="PROSITE" id="PS51704">
    <property type="entry name" value="GP_PDE"/>
    <property type="match status" value="1"/>
</dbReference>
<organism evidence="9 10">
    <name type="scientific">Nocardioides bigeumensis</name>
    <dbReference type="NCBI Taxonomy" id="433657"/>
    <lineage>
        <taxon>Bacteria</taxon>
        <taxon>Bacillati</taxon>
        <taxon>Actinomycetota</taxon>
        <taxon>Actinomycetes</taxon>
        <taxon>Propionibacteriales</taxon>
        <taxon>Nocardioidaceae</taxon>
        <taxon>Nocardioides</taxon>
    </lineage>
</organism>
<dbReference type="InterPro" id="IPR030395">
    <property type="entry name" value="GP_PDE_dom"/>
</dbReference>
<proteinExistence type="inferred from homology"/>
<reference evidence="10" key="1">
    <citation type="journal article" date="2019" name="Int. J. Syst. Evol. Microbiol.">
        <title>The Global Catalogue of Microorganisms (GCM) 10K type strain sequencing project: providing services to taxonomists for standard genome sequencing and annotation.</title>
        <authorList>
            <consortium name="The Broad Institute Genomics Platform"/>
            <consortium name="The Broad Institute Genome Sequencing Center for Infectious Disease"/>
            <person name="Wu L."/>
            <person name="Ma J."/>
        </authorList>
    </citation>
    <scope>NUCLEOTIDE SEQUENCE [LARGE SCALE GENOMIC DNA]</scope>
    <source>
        <strain evidence="10">JCM 16021</strain>
    </source>
</reference>
<evidence type="ECO:0000313" key="10">
    <source>
        <dbReference type="Proteomes" id="UP001500575"/>
    </source>
</evidence>
<evidence type="ECO:0000313" key="9">
    <source>
        <dbReference type="EMBL" id="GAA2124089.1"/>
    </source>
</evidence>
<dbReference type="Proteomes" id="UP001500575">
    <property type="component" value="Unassembled WGS sequence"/>
</dbReference>
<keyword evidence="3" id="KW-0732">Signal</keyword>
<dbReference type="PANTHER" id="PTHR43620">
    <property type="entry name" value="GLYCEROPHOSPHORYL DIESTER PHOSPHODIESTERASE"/>
    <property type="match status" value="1"/>
</dbReference>
<dbReference type="EC" id="3.1.4.46" evidence="2"/>
<dbReference type="EMBL" id="BAAAQQ010000011">
    <property type="protein sequence ID" value="GAA2124089.1"/>
    <property type="molecule type" value="Genomic_DNA"/>
</dbReference>
<dbReference type="PANTHER" id="PTHR43620:SF7">
    <property type="entry name" value="GLYCEROPHOSPHODIESTER PHOSPHODIESTERASE GDPD5-RELATED"/>
    <property type="match status" value="1"/>
</dbReference>
<evidence type="ECO:0000256" key="6">
    <source>
        <dbReference type="ARBA" id="ARBA00047512"/>
    </source>
</evidence>
<feature type="region of interest" description="Disordered" evidence="7">
    <location>
        <begin position="31"/>
        <end position="54"/>
    </location>
</feature>
<name>A0ABP5K2I3_9ACTN</name>
<dbReference type="InterPro" id="IPR017946">
    <property type="entry name" value="PLC-like_Pdiesterase_TIM-brl"/>
</dbReference>
<sequence>MVERGQGLEVAHAWERHGDHCPARVGHAVRVPEPAGRPRPRVIAHRGASGERPEHTRSAYALAAEQGADGLEVDVVSTKDGVLVCRHEHQIGATTDVADHPGLADRRTTRTVPGRAEATGWFVEDLTYAELRTLRARERMPRTRPSSAAYDGRDPIPTLADVIDIVSDVRRSRPFSLWVELKHPAYLASLGLGLVDPLLAALESAGLDGPGSDVVLESFEPTALETLSQRTALPLMQLLELADKRPADLVALGDERTYGDLASHAALDEMAPRIAMLGVHTTHVFPIDPEGATGALSSLVDDSHARGIEVAAFTLRRENRFLPRDLRIGEDPAAGGDLNRQVRAFVEAGADALITDHPGEVRAMVATPAVSAR</sequence>
<evidence type="ECO:0000256" key="7">
    <source>
        <dbReference type="SAM" id="MobiDB-lite"/>
    </source>
</evidence>
<feature type="domain" description="GP-PDE" evidence="8">
    <location>
        <begin position="40"/>
        <end position="365"/>
    </location>
</feature>
<protein>
    <recommendedName>
        <fullName evidence="2">glycerophosphodiester phosphodiesterase</fullName>
        <ecNumber evidence="2">3.1.4.46</ecNumber>
    </recommendedName>
</protein>
<comment type="caution">
    <text evidence="9">The sequence shown here is derived from an EMBL/GenBank/DDBJ whole genome shotgun (WGS) entry which is preliminary data.</text>
</comment>
<evidence type="ECO:0000259" key="8">
    <source>
        <dbReference type="PROSITE" id="PS51704"/>
    </source>
</evidence>
<keyword evidence="10" id="KW-1185">Reference proteome</keyword>
<dbReference type="Pfam" id="PF03009">
    <property type="entry name" value="GDPD"/>
    <property type="match status" value="1"/>
</dbReference>
<evidence type="ECO:0000256" key="2">
    <source>
        <dbReference type="ARBA" id="ARBA00012247"/>
    </source>
</evidence>
<dbReference type="SUPFAM" id="SSF51695">
    <property type="entry name" value="PLC-like phosphodiesterases"/>
    <property type="match status" value="1"/>
</dbReference>
<dbReference type="Gene3D" id="3.20.20.190">
    <property type="entry name" value="Phosphatidylinositol (PI) phosphodiesterase"/>
    <property type="match status" value="1"/>
</dbReference>
<comment type="similarity">
    <text evidence="1">Belongs to the glycerophosphoryl diester phosphodiesterase family.</text>
</comment>
<evidence type="ECO:0000256" key="4">
    <source>
        <dbReference type="ARBA" id="ARBA00022798"/>
    </source>
</evidence>
<evidence type="ECO:0000256" key="5">
    <source>
        <dbReference type="ARBA" id="ARBA00022801"/>
    </source>
</evidence>
<keyword evidence="4" id="KW-0319">Glycerol metabolism</keyword>
<comment type="catalytic activity">
    <reaction evidence="6">
        <text>a sn-glycero-3-phosphodiester + H2O = an alcohol + sn-glycerol 3-phosphate + H(+)</text>
        <dbReference type="Rhea" id="RHEA:12969"/>
        <dbReference type="ChEBI" id="CHEBI:15377"/>
        <dbReference type="ChEBI" id="CHEBI:15378"/>
        <dbReference type="ChEBI" id="CHEBI:30879"/>
        <dbReference type="ChEBI" id="CHEBI:57597"/>
        <dbReference type="ChEBI" id="CHEBI:83408"/>
        <dbReference type="EC" id="3.1.4.46"/>
    </reaction>
</comment>
<accession>A0ABP5K2I3</accession>
<gene>
    <name evidence="9" type="ORF">GCM10009843_20420</name>
</gene>
<keyword evidence="5" id="KW-0378">Hydrolase</keyword>
<evidence type="ECO:0000256" key="1">
    <source>
        <dbReference type="ARBA" id="ARBA00007277"/>
    </source>
</evidence>
<evidence type="ECO:0000256" key="3">
    <source>
        <dbReference type="ARBA" id="ARBA00022729"/>
    </source>
</evidence>